<dbReference type="AlphaFoldDB" id="A0AAU7Y2Z8"/>
<dbReference type="GO" id="GO:0016491">
    <property type="term" value="F:oxidoreductase activity"/>
    <property type="evidence" value="ECO:0007669"/>
    <property type="project" value="UniProtKB-KW"/>
</dbReference>
<dbReference type="PANTHER" id="PTHR13847">
    <property type="entry name" value="SARCOSINE DEHYDROGENASE-RELATED"/>
    <property type="match status" value="1"/>
</dbReference>
<dbReference type="InterPro" id="IPR006076">
    <property type="entry name" value="FAD-dep_OxRdtase"/>
</dbReference>
<accession>A0AAU7Y2Z8</accession>
<dbReference type="EMBL" id="CP158373">
    <property type="protein sequence ID" value="XBY64109.1"/>
    <property type="molecule type" value="Genomic_DNA"/>
</dbReference>
<dbReference type="Gene3D" id="3.30.9.10">
    <property type="entry name" value="D-Amino Acid Oxidase, subunit A, domain 2"/>
    <property type="match status" value="1"/>
</dbReference>
<name>A0AAU7Y2Z8_9PSED</name>
<dbReference type="InterPro" id="IPR036188">
    <property type="entry name" value="FAD/NAD-bd_sf"/>
</dbReference>
<dbReference type="PANTHER" id="PTHR13847:SF281">
    <property type="entry name" value="FAD DEPENDENT OXIDOREDUCTASE DOMAIN-CONTAINING PROTEIN"/>
    <property type="match status" value="1"/>
</dbReference>
<evidence type="ECO:0000259" key="2">
    <source>
        <dbReference type="Pfam" id="PF01266"/>
    </source>
</evidence>
<protein>
    <submittedName>
        <fullName evidence="3">FAD-dependent oxidoreductase</fullName>
        <ecNumber evidence="3">1.-.-.-</ecNumber>
    </submittedName>
</protein>
<dbReference type="Gene3D" id="3.50.50.60">
    <property type="entry name" value="FAD/NAD(P)-binding domain"/>
    <property type="match status" value="1"/>
</dbReference>
<sequence>MNAPLVSTLPSSLWAATAKPAVATPPLSESTQADVAIVGAGYTGLVTALHLAEAGVRVCVLDAGEPGWGASGRNGGQVIPGLKFDPEQLVAKFGAARGEAMIAAAGGAADEVFALIERLGIDCDATRKGWIQPAASPVAMRGLEQRAGQWRARGVEVELLDKSAVARRIGSVNYLGGWVDPRAGSVQPLSYARGLARAAVERGAKVHGHSRVTGLRREEGGWVLSTAGGAQVRAERVLLAGNGYTDDLWPGLRQTLIAANSFIVATQPLPAHLRHSVLPGGEVCSDARRLLLYFKQDAQGRLLLGGRGPFPEPRQASDWAHLERSLTGLFPQLAGVPIEYRWSGRVALTQDFLPHVHEPAPGLSMLLGYNGRGIALATSLGRHMAARLAGQGGDFPFPITPLRRIPLHGLQRLYLGAGIAWYRLLDALF</sequence>
<keyword evidence="1 3" id="KW-0560">Oxidoreductase</keyword>
<dbReference type="GO" id="GO:0005737">
    <property type="term" value="C:cytoplasm"/>
    <property type="evidence" value="ECO:0007669"/>
    <property type="project" value="TreeGrafter"/>
</dbReference>
<feature type="domain" description="FAD dependent oxidoreductase" evidence="2">
    <location>
        <begin position="34"/>
        <end position="387"/>
    </location>
</feature>
<evidence type="ECO:0000256" key="1">
    <source>
        <dbReference type="ARBA" id="ARBA00023002"/>
    </source>
</evidence>
<proteinExistence type="predicted"/>
<evidence type="ECO:0000313" key="3">
    <source>
        <dbReference type="EMBL" id="XBY64109.1"/>
    </source>
</evidence>
<dbReference type="RefSeq" id="WP_350447327.1">
    <property type="nucleotide sequence ID" value="NZ_CP158373.1"/>
</dbReference>
<gene>
    <name evidence="3" type="ORF">ABS648_30015</name>
</gene>
<reference evidence="3" key="1">
    <citation type="submission" date="2023-08" db="EMBL/GenBank/DDBJ databases">
        <title>Increased levels of nutrients transform a symbiont into a lethal pathobiont.</title>
        <authorList>
            <person name="Lachnit T."/>
            <person name="Ulrich L."/>
            <person name="Willmer F.M."/>
            <person name="Hasenbein T."/>
            <person name="Steiner L.X."/>
            <person name="Wolters M."/>
            <person name="Herbst E.M."/>
            <person name="Deines P."/>
        </authorList>
    </citation>
    <scope>NUCLEOTIDE SEQUENCE</scope>
    <source>
        <strain evidence="3">T3</strain>
    </source>
</reference>
<dbReference type="SUPFAM" id="SSF51905">
    <property type="entry name" value="FAD/NAD(P)-binding domain"/>
    <property type="match status" value="1"/>
</dbReference>
<dbReference type="EC" id="1.-.-.-" evidence="3"/>
<organism evidence="3">
    <name type="scientific">Pseudomonas solani</name>
    <dbReference type="NCBI Taxonomy" id="2731552"/>
    <lineage>
        <taxon>Bacteria</taxon>
        <taxon>Pseudomonadati</taxon>
        <taxon>Pseudomonadota</taxon>
        <taxon>Gammaproteobacteria</taxon>
        <taxon>Pseudomonadales</taxon>
        <taxon>Pseudomonadaceae</taxon>
        <taxon>Pseudomonas</taxon>
    </lineage>
</organism>
<dbReference type="Pfam" id="PF01266">
    <property type="entry name" value="DAO"/>
    <property type="match status" value="1"/>
</dbReference>